<proteinExistence type="predicted"/>
<dbReference type="GO" id="GO:0005737">
    <property type="term" value="C:cytoplasm"/>
    <property type="evidence" value="ECO:0007669"/>
    <property type="project" value="TreeGrafter"/>
</dbReference>
<dbReference type="EMBL" id="QMDL01000006">
    <property type="protein sequence ID" value="RMJ01584.1"/>
    <property type="molecule type" value="Genomic_DNA"/>
</dbReference>
<dbReference type="Pfam" id="PF01266">
    <property type="entry name" value="DAO"/>
    <property type="match status" value="1"/>
</dbReference>
<dbReference type="EC" id="1.4.3.-" evidence="3"/>
<name>A0A3M2R904_9GAMM</name>
<protein>
    <submittedName>
        <fullName evidence="3">Gamma-glutamylputrescine oxidoreductase</fullName>
        <ecNumber evidence="3">1.4.3.-</ecNumber>
    </submittedName>
</protein>
<dbReference type="Gene3D" id="3.50.50.60">
    <property type="entry name" value="FAD/NAD(P)-binding domain"/>
    <property type="match status" value="1"/>
</dbReference>
<comment type="caution">
    <text evidence="3">The sequence shown here is derived from an EMBL/GenBank/DDBJ whole genome shotgun (WGS) entry which is preliminary data.</text>
</comment>
<evidence type="ECO:0000259" key="2">
    <source>
        <dbReference type="Pfam" id="PF01266"/>
    </source>
</evidence>
<dbReference type="Gene3D" id="3.30.9.10">
    <property type="entry name" value="D-Amino Acid Oxidase, subunit A, domain 2"/>
    <property type="match status" value="1"/>
</dbReference>
<dbReference type="OrthoDB" id="311718at2"/>
<dbReference type="SUPFAM" id="SSF51905">
    <property type="entry name" value="FAD/NAD(P)-binding domain"/>
    <property type="match status" value="1"/>
</dbReference>
<reference evidence="3 4" key="1">
    <citation type="submission" date="2018-08" db="EMBL/GenBank/DDBJ databases">
        <title>Whole Genome Sequence of the Moderate Halophilic Marine Bacterium Marinobacter litoralis Sw-45.</title>
        <authorList>
            <person name="Musa H."/>
        </authorList>
    </citation>
    <scope>NUCLEOTIDE SEQUENCE [LARGE SCALE GENOMIC DNA]</scope>
    <source>
        <strain evidence="3 4">Sw-45</strain>
    </source>
</reference>
<dbReference type="InterPro" id="IPR036188">
    <property type="entry name" value="FAD/NAD-bd_sf"/>
</dbReference>
<feature type="domain" description="FAD dependent oxidoreductase" evidence="2">
    <location>
        <begin position="37"/>
        <end position="380"/>
    </location>
</feature>
<evidence type="ECO:0000256" key="1">
    <source>
        <dbReference type="ARBA" id="ARBA00023002"/>
    </source>
</evidence>
<keyword evidence="4" id="KW-1185">Reference proteome</keyword>
<dbReference type="InterPro" id="IPR006076">
    <property type="entry name" value="FAD-dep_OxRdtase"/>
</dbReference>
<dbReference type="GO" id="GO:0016491">
    <property type="term" value="F:oxidoreductase activity"/>
    <property type="evidence" value="ECO:0007669"/>
    <property type="project" value="UniProtKB-KW"/>
</dbReference>
<dbReference type="PANTHER" id="PTHR13847">
    <property type="entry name" value="SARCOSINE DEHYDROGENASE-RELATED"/>
    <property type="match status" value="1"/>
</dbReference>
<dbReference type="Proteomes" id="UP000265903">
    <property type="component" value="Unassembled WGS sequence"/>
</dbReference>
<organism evidence="3 4">
    <name type="scientific">Marinobacter litoralis</name>
    <dbReference type="NCBI Taxonomy" id="187981"/>
    <lineage>
        <taxon>Bacteria</taxon>
        <taxon>Pseudomonadati</taxon>
        <taxon>Pseudomonadota</taxon>
        <taxon>Gammaproteobacteria</taxon>
        <taxon>Pseudomonadales</taxon>
        <taxon>Marinobacteraceae</taxon>
        <taxon>Marinobacter</taxon>
    </lineage>
</organism>
<sequence>MNRSNAPYPDYKRACGWKETAELSQKHPRLTGSQTCDAIIIGAGYTGIGIASQLAKLQPESDIRVLEAETIGAGSPGRNSGFVLEHAFTGVNAEATGELYRHYQSTQNAMREIAYPGAVTANSTIFKGAATDRGMRNLSTLASLLKKSGQPFEWMSPERLRSITGSSYYRAGLNLPGNSLVNPYALISNLARSLPATITLHEQSPAIHLSQTSSGWLATTPEGALQAPQVFLANNAFAASLGFGNAYSVKIFTYAGITPKLPADLFAALAPEGQWGLLPAHRLGSTLRTTDDGRLLIRGFYGYEREGNDATRSYLEQSLLNRFPELSSYGLEEWWGGTTSLTANGAPLWGQLKKGLFASIGCNGVGILKGTLLGQQLANLASGQPCLNVHELMGVPIWMPPEPIRHIGFNLVSAVERRLAGAER</sequence>
<dbReference type="AlphaFoldDB" id="A0A3M2R904"/>
<evidence type="ECO:0000313" key="3">
    <source>
        <dbReference type="EMBL" id="RMJ01584.1"/>
    </source>
</evidence>
<accession>A0A3M2R904</accession>
<evidence type="ECO:0000313" key="4">
    <source>
        <dbReference type="Proteomes" id="UP000265903"/>
    </source>
</evidence>
<dbReference type="PANTHER" id="PTHR13847:SF281">
    <property type="entry name" value="FAD DEPENDENT OXIDOREDUCTASE DOMAIN-CONTAINING PROTEIN"/>
    <property type="match status" value="1"/>
</dbReference>
<gene>
    <name evidence="3" type="primary">puuB</name>
    <name evidence="3" type="ORF">DOQ08_03166</name>
</gene>
<dbReference type="RefSeq" id="WP_114335944.1">
    <property type="nucleotide sequence ID" value="NZ_QMDL01000006.1"/>
</dbReference>
<keyword evidence="1 3" id="KW-0560">Oxidoreductase</keyword>